<protein>
    <recommendedName>
        <fullName evidence="2">Integrase catalytic domain-containing protein</fullName>
    </recommendedName>
</protein>
<sequence>MKYDRRPLKPELQLTQTQDRPFQELFIDTFSIEGQYYLTIVDGFSKLGQAFLISSRSTPEVVRALIKYFSLYGVPGRISADPGAEFNNALLRDLLSFYKINLHISTPHNPNSMGIVERFHSTIIEIYRIAKYERKITDATDVMTYAIMSYNHSIHSTTGLTPFEVVFGHTESNHIFSVDFNKMYTQQLVKEHARKTKFLYQYLTDKIIHQKQHLIEKHGGEKELEIDIGDTVFIKGVNTRRSKDKARYQKPEYWVRFIETLLLLLVHLTPSQALQLQKIYRNPGLLPIKEGQAVVAYDRWTVIKILDFKAINDELELNINNFLTLKTEVQNCFDTSLFNLHFQEVQLQISFIMNITVEKYKQLVPTSKSKRGLLNPIGTFIKAITGNLDNEDAIRYEDLINKLKTRQDAISNKITIVFEMMSTVTKIINVTRNNFIQIKERFEDIDLRLNNSKMLQMSNEIIHFYNIFTHNFQTIYSRLNEIETALAFARIKILHQSIIDTKELLSILKEIESMYNLVFPVNIENIVKIELNIEMEAYIKQNQIKFIMHIPLIKNELYNYYKLIPLPVPSYSNNISNIILPKYPYVLVKGLKVEPLSQPCQEIDENRFLCPEFETTLVLKDECITTLINFSPNTSSCRPVPVLIEDVKIYLVQQNHWIIFSRIETIISKTCDNDVSHEPLMGTYLLTLDDDCSIRIKDFNLKRNEHQGNDIAFTRFPIVNLPLISSEIKSQNKRLNLDGIDLADVQLLNLLVKNSVPTSVSESELNQWFFGIINIVISFLLMTCVILLAFKNRIKKIMFQPKQNIRDHPNPEDNLDSKERGVIQSQDIFPNL</sequence>
<gene>
    <name evidence="3" type="ORF">PMACD_LOCUS1703</name>
</gene>
<evidence type="ECO:0000259" key="2">
    <source>
        <dbReference type="PROSITE" id="PS50994"/>
    </source>
</evidence>
<keyword evidence="1" id="KW-1133">Transmembrane helix</keyword>
<reference evidence="3" key="1">
    <citation type="submission" date="2021-02" db="EMBL/GenBank/DDBJ databases">
        <authorList>
            <person name="Steward A R."/>
        </authorList>
    </citation>
    <scope>NUCLEOTIDE SEQUENCE</scope>
</reference>
<keyword evidence="4" id="KW-1185">Reference proteome</keyword>
<dbReference type="Pfam" id="PF12259">
    <property type="entry name" value="Baculo_F"/>
    <property type="match status" value="1"/>
</dbReference>
<keyword evidence="1" id="KW-0472">Membrane</keyword>
<dbReference type="PROSITE" id="PS50994">
    <property type="entry name" value="INTEGRASE"/>
    <property type="match status" value="1"/>
</dbReference>
<dbReference type="InterPro" id="IPR012337">
    <property type="entry name" value="RNaseH-like_sf"/>
</dbReference>
<dbReference type="GO" id="GO:0015074">
    <property type="term" value="P:DNA integration"/>
    <property type="evidence" value="ECO:0007669"/>
    <property type="project" value="InterPro"/>
</dbReference>
<evidence type="ECO:0000313" key="4">
    <source>
        <dbReference type="Proteomes" id="UP000663880"/>
    </source>
</evidence>
<dbReference type="InterPro" id="IPR050951">
    <property type="entry name" value="Retrovirus_Pol_polyprotein"/>
</dbReference>
<dbReference type="InterPro" id="IPR001584">
    <property type="entry name" value="Integrase_cat-core"/>
</dbReference>
<dbReference type="OrthoDB" id="7477382at2759"/>
<proteinExistence type="predicted"/>
<dbReference type="Proteomes" id="UP000663880">
    <property type="component" value="Unassembled WGS sequence"/>
</dbReference>
<organism evidence="3 4">
    <name type="scientific">Pieris macdunnoughi</name>
    <dbReference type="NCBI Taxonomy" id="345717"/>
    <lineage>
        <taxon>Eukaryota</taxon>
        <taxon>Metazoa</taxon>
        <taxon>Ecdysozoa</taxon>
        <taxon>Arthropoda</taxon>
        <taxon>Hexapoda</taxon>
        <taxon>Insecta</taxon>
        <taxon>Pterygota</taxon>
        <taxon>Neoptera</taxon>
        <taxon>Endopterygota</taxon>
        <taxon>Lepidoptera</taxon>
        <taxon>Glossata</taxon>
        <taxon>Ditrysia</taxon>
        <taxon>Papilionoidea</taxon>
        <taxon>Pieridae</taxon>
        <taxon>Pierinae</taxon>
        <taxon>Pieris</taxon>
    </lineage>
</organism>
<dbReference type="PANTHER" id="PTHR37984:SF5">
    <property type="entry name" value="PROTEIN NYNRIN-LIKE"/>
    <property type="match status" value="1"/>
</dbReference>
<dbReference type="InterPro" id="IPR022048">
    <property type="entry name" value="Envelope_fusion-like"/>
</dbReference>
<dbReference type="EMBL" id="CAJOBZ010000003">
    <property type="protein sequence ID" value="CAF4768742.1"/>
    <property type="molecule type" value="Genomic_DNA"/>
</dbReference>
<feature type="transmembrane region" description="Helical" evidence="1">
    <location>
        <begin position="768"/>
        <end position="790"/>
    </location>
</feature>
<dbReference type="AlphaFoldDB" id="A0A821MKL0"/>
<feature type="domain" description="Integrase catalytic" evidence="2">
    <location>
        <begin position="17"/>
        <end position="170"/>
    </location>
</feature>
<evidence type="ECO:0000256" key="1">
    <source>
        <dbReference type="SAM" id="Phobius"/>
    </source>
</evidence>
<evidence type="ECO:0000313" key="3">
    <source>
        <dbReference type="EMBL" id="CAF4768742.1"/>
    </source>
</evidence>
<name>A0A821MKL0_9NEOP</name>
<accession>A0A821MKL0</accession>
<keyword evidence="1" id="KW-0812">Transmembrane</keyword>
<dbReference type="SUPFAM" id="SSF53098">
    <property type="entry name" value="Ribonuclease H-like"/>
    <property type="match status" value="1"/>
</dbReference>
<dbReference type="PANTHER" id="PTHR37984">
    <property type="entry name" value="PROTEIN CBG26694"/>
    <property type="match status" value="1"/>
</dbReference>
<dbReference type="GO" id="GO:0003676">
    <property type="term" value="F:nucleic acid binding"/>
    <property type="evidence" value="ECO:0007669"/>
    <property type="project" value="InterPro"/>
</dbReference>
<comment type="caution">
    <text evidence="3">The sequence shown here is derived from an EMBL/GenBank/DDBJ whole genome shotgun (WGS) entry which is preliminary data.</text>
</comment>
<dbReference type="Gene3D" id="3.30.420.10">
    <property type="entry name" value="Ribonuclease H-like superfamily/Ribonuclease H"/>
    <property type="match status" value="1"/>
</dbReference>
<dbReference type="InterPro" id="IPR036397">
    <property type="entry name" value="RNaseH_sf"/>
</dbReference>